<sequence length="79" mass="8825">MHKFLFYGASSFSKSGSSDDQDTGLGHQRHPNLGVELGIVNVERCYKSLNKFAYNTARKDVEGPNKMSSCYTTLGNRFD</sequence>
<reference evidence="2 3" key="1">
    <citation type="submission" date="2023-03" db="EMBL/GenBank/DDBJ databases">
        <title>Genome insight into feeding habits of ladybird beetles.</title>
        <authorList>
            <person name="Li H.-S."/>
            <person name="Huang Y.-H."/>
            <person name="Pang H."/>
        </authorList>
    </citation>
    <scope>NUCLEOTIDE SEQUENCE [LARGE SCALE GENOMIC DNA]</scope>
    <source>
        <strain evidence="2">SYSU_2023b</strain>
        <tissue evidence="2">Whole body</tissue>
    </source>
</reference>
<name>A0AAW1UIE6_9CUCU</name>
<organism evidence="2 3">
    <name type="scientific">Henosepilachna vigintioctopunctata</name>
    <dbReference type="NCBI Taxonomy" id="420089"/>
    <lineage>
        <taxon>Eukaryota</taxon>
        <taxon>Metazoa</taxon>
        <taxon>Ecdysozoa</taxon>
        <taxon>Arthropoda</taxon>
        <taxon>Hexapoda</taxon>
        <taxon>Insecta</taxon>
        <taxon>Pterygota</taxon>
        <taxon>Neoptera</taxon>
        <taxon>Endopterygota</taxon>
        <taxon>Coleoptera</taxon>
        <taxon>Polyphaga</taxon>
        <taxon>Cucujiformia</taxon>
        <taxon>Coccinelloidea</taxon>
        <taxon>Coccinellidae</taxon>
        <taxon>Epilachninae</taxon>
        <taxon>Epilachnini</taxon>
        <taxon>Henosepilachna</taxon>
    </lineage>
</organism>
<evidence type="ECO:0000313" key="3">
    <source>
        <dbReference type="Proteomes" id="UP001431783"/>
    </source>
</evidence>
<evidence type="ECO:0000256" key="1">
    <source>
        <dbReference type="SAM" id="MobiDB-lite"/>
    </source>
</evidence>
<gene>
    <name evidence="2" type="ORF">WA026_010150</name>
</gene>
<dbReference type="EMBL" id="JARQZJ010000064">
    <property type="protein sequence ID" value="KAK9880278.1"/>
    <property type="molecule type" value="Genomic_DNA"/>
</dbReference>
<keyword evidence="3" id="KW-1185">Reference proteome</keyword>
<dbReference type="AlphaFoldDB" id="A0AAW1UIE6"/>
<comment type="caution">
    <text evidence="2">The sequence shown here is derived from an EMBL/GenBank/DDBJ whole genome shotgun (WGS) entry which is preliminary data.</text>
</comment>
<feature type="region of interest" description="Disordered" evidence="1">
    <location>
        <begin position="9"/>
        <end position="30"/>
    </location>
</feature>
<evidence type="ECO:0000313" key="2">
    <source>
        <dbReference type="EMBL" id="KAK9880278.1"/>
    </source>
</evidence>
<accession>A0AAW1UIE6</accession>
<proteinExistence type="predicted"/>
<protein>
    <submittedName>
        <fullName evidence="2">Uncharacterized protein</fullName>
    </submittedName>
</protein>
<dbReference type="Proteomes" id="UP001431783">
    <property type="component" value="Unassembled WGS sequence"/>
</dbReference>